<evidence type="ECO:0000313" key="1">
    <source>
        <dbReference type="EMBL" id="RUT32799.1"/>
    </source>
</evidence>
<sequence length="192" mass="21145">MFLKTIEPAEAEGEIAAIYASEMASTGKVIQATQCWSARPDMLAPVEHLLHQLRDGFSLGLLNFRLITFVVARSVPSSYCSHVYFKALSAMIGREQTLAVHRDFRKAGLTDQQVAMLAYAEQITIDASRIAEADIDALRAVGLTDLNIADIALAASFRNFLSRYFDAVGAEAEPEFLDDDPSVRDEMSVGRR</sequence>
<dbReference type="GO" id="GO:0004601">
    <property type="term" value="F:peroxidase activity"/>
    <property type="evidence" value="ECO:0007669"/>
    <property type="project" value="UniProtKB-KW"/>
</dbReference>
<dbReference type="Proteomes" id="UP000281547">
    <property type="component" value="Unassembled WGS sequence"/>
</dbReference>
<keyword evidence="2" id="KW-1185">Reference proteome</keyword>
<keyword evidence="1" id="KW-0575">Peroxidase</keyword>
<dbReference type="RefSeq" id="WP_127187756.1">
    <property type="nucleotide sequence ID" value="NZ_RZNJ01000002.1"/>
</dbReference>
<dbReference type="PANTHER" id="PTHR35446">
    <property type="entry name" value="SI:CH211-175M2.5"/>
    <property type="match status" value="1"/>
</dbReference>
<gene>
    <name evidence="1" type="ORF">EMQ25_06560</name>
</gene>
<name>A0A433XFB9_9HYPH</name>
<proteinExistence type="predicted"/>
<dbReference type="Gene3D" id="1.20.1290.10">
    <property type="entry name" value="AhpD-like"/>
    <property type="match status" value="1"/>
</dbReference>
<comment type="caution">
    <text evidence="1">The sequence shown here is derived from an EMBL/GenBank/DDBJ whole genome shotgun (WGS) entry which is preliminary data.</text>
</comment>
<dbReference type="EMBL" id="RZNJ01000002">
    <property type="protein sequence ID" value="RUT32799.1"/>
    <property type="molecule type" value="Genomic_DNA"/>
</dbReference>
<dbReference type="InterPro" id="IPR029032">
    <property type="entry name" value="AhpD-like"/>
</dbReference>
<keyword evidence="1" id="KW-0560">Oxidoreductase</keyword>
<accession>A0A433XFB9</accession>
<dbReference type="AlphaFoldDB" id="A0A433XFB9"/>
<reference evidence="1 2" key="1">
    <citation type="journal article" date="2016" name="Int. J. Syst. Evol. Microbiol.">
        <title>Arsenicitalea aurantiaca gen. nov., sp. nov., a new member of the family Hyphomicrobiaceae, isolated from high-arsenic sediment.</title>
        <authorList>
            <person name="Mu Y."/>
            <person name="Zhou L."/>
            <person name="Zeng X.C."/>
            <person name="Liu L."/>
            <person name="Pan Y."/>
            <person name="Chen X."/>
            <person name="Wang J."/>
            <person name="Li S."/>
            <person name="Li W.J."/>
            <person name="Wang Y."/>
        </authorList>
    </citation>
    <scope>NUCLEOTIDE SEQUENCE [LARGE SCALE GENOMIC DNA]</scope>
    <source>
        <strain evidence="1 2">42-50</strain>
    </source>
</reference>
<evidence type="ECO:0000313" key="2">
    <source>
        <dbReference type="Proteomes" id="UP000281547"/>
    </source>
</evidence>
<dbReference type="OrthoDB" id="9810664at2"/>
<dbReference type="PANTHER" id="PTHR35446:SF2">
    <property type="entry name" value="CARBOXYMUCONOLACTONE DECARBOXYLASE-LIKE DOMAIN-CONTAINING PROTEIN"/>
    <property type="match status" value="1"/>
</dbReference>
<organism evidence="1 2">
    <name type="scientific">Arsenicitalea aurantiaca</name>
    <dbReference type="NCBI Taxonomy" id="1783274"/>
    <lineage>
        <taxon>Bacteria</taxon>
        <taxon>Pseudomonadati</taxon>
        <taxon>Pseudomonadota</taxon>
        <taxon>Alphaproteobacteria</taxon>
        <taxon>Hyphomicrobiales</taxon>
        <taxon>Devosiaceae</taxon>
        <taxon>Arsenicitalea</taxon>
    </lineage>
</organism>
<dbReference type="SUPFAM" id="SSF69118">
    <property type="entry name" value="AhpD-like"/>
    <property type="match status" value="1"/>
</dbReference>
<protein>
    <submittedName>
        <fullName evidence="1">Alkylhydroperoxidase</fullName>
    </submittedName>
</protein>